<dbReference type="InterPro" id="IPR025383">
    <property type="entry name" value="MrpA_C/MbhD"/>
</dbReference>
<feature type="domain" description="MrpA C-terminal/MbhD" evidence="11">
    <location>
        <begin position="591"/>
        <end position="652"/>
    </location>
</feature>
<keyword evidence="4 7" id="KW-0812">Transmembrane</keyword>
<feature type="transmembrane region" description="Helical" evidence="8">
    <location>
        <begin position="605"/>
        <end position="625"/>
    </location>
</feature>
<dbReference type="InterPro" id="IPR050616">
    <property type="entry name" value="CPA3_Na-H_Antiporter_A"/>
</dbReference>
<dbReference type="PANTHER" id="PTHR43373">
    <property type="entry name" value="NA(+)/H(+) ANTIPORTER SUBUNIT"/>
    <property type="match status" value="1"/>
</dbReference>
<feature type="transmembrane region" description="Helical" evidence="8">
    <location>
        <begin position="434"/>
        <end position="459"/>
    </location>
</feature>
<evidence type="ECO:0000256" key="6">
    <source>
        <dbReference type="ARBA" id="ARBA00023136"/>
    </source>
</evidence>
<feature type="transmembrane region" description="Helical" evidence="8">
    <location>
        <begin position="198"/>
        <end position="223"/>
    </location>
</feature>
<evidence type="ECO:0000259" key="11">
    <source>
        <dbReference type="Pfam" id="PF13244"/>
    </source>
</evidence>
<accession>A0A918TT01</accession>
<evidence type="ECO:0000313" key="13">
    <source>
        <dbReference type="EMBL" id="GHC62198.1"/>
    </source>
</evidence>
<feature type="domain" description="Na+/H+ antiporter MnhB subunit-related protein" evidence="10">
    <location>
        <begin position="764"/>
        <end position="875"/>
    </location>
</feature>
<comment type="caution">
    <text evidence="13">The sequence shown here is derived from an EMBL/GenBank/DDBJ whole genome shotgun (WGS) entry which is preliminary data.</text>
</comment>
<feature type="transmembrane region" description="Helical" evidence="8">
    <location>
        <begin position="662"/>
        <end position="681"/>
    </location>
</feature>
<reference evidence="13" key="2">
    <citation type="submission" date="2020-09" db="EMBL/GenBank/DDBJ databases">
        <authorList>
            <person name="Sun Q."/>
            <person name="Kim S."/>
        </authorList>
    </citation>
    <scope>NUCLEOTIDE SEQUENCE</scope>
    <source>
        <strain evidence="13">KCTC 12988</strain>
    </source>
</reference>
<dbReference type="InterPro" id="IPR001750">
    <property type="entry name" value="ND/Mrp_TM"/>
</dbReference>
<evidence type="ECO:0000259" key="12">
    <source>
        <dbReference type="Pfam" id="PF20501"/>
    </source>
</evidence>
<dbReference type="EMBL" id="BMXI01000015">
    <property type="protein sequence ID" value="GHC62198.1"/>
    <property type="molecule type" value="Genomic_DNA"/>
</dbReference>
<comment type="subcellular location">
    <subcellularLocation>
        <location evidence="1">Cell membrane</location>
        <topology evidence="1">Multi-pass membrane protein</topology>
    </subcellularLocation>
    <subcellularLocation>
        <location evidence="7">Membrane</location>
        <topology evidence="7">Multi-pass membrane protein</topology>
    </subcellularLocation>
</comment>
<feature type="transmembrane region" description="Helical" evidence="8">
    <location>
        <begin position="156"/>
        <end position="178"/>
    </location>
</feature>
<feature type="transmembrane region" description="Helical" evidence="8">
    <location>
        <begin position="816"/>
        <end position="836"/>
    </location>
</feature>
<dbReference type="InterPro" id="IPR007182">
    <property type="entry name" value="MnhB"/>
</dbReference>
<sequence length="886" mass="93837">MPSPFLLLALPALLALFVPFFPRKAFGPFAAIALLAAGGLLLPIVAAGEDLFFDTAWIPQLGMDFALRITPFSAWFGFLIFTIGSGIILYASTYFAQNPRLKTILPCLLLFTSAMLGVIWSDNFLLLFLFWEATSLLSFLLVGFHHEKEDTRAKAAQALLVTFFGGAALLVGFVLLTLETGATALSGLQAVELSNSPLATAAVVLIILGTATKSAQFPFHFWLPNAMAGPTPVSAFLHSATMVKAGVFLLASLAPVLSAHPVWTPTLATIGLLTVAVSVIRGLREQDMKGLLACTTLAALGFLTLLAGIGTPAALKAFVIFLTAHALYKAPLFLSAGNLEKAFGSRQLPDLRGAIAHLPWTGAIIVVSLASLLGLPPFPGFLGKEYLLAAAWESSPWLAVATALAAAGALCVGLRLLLPLLLKRPEQAPPLKKVPAALSLATTLPALAVVLSLIAYPWVNKSLWAEAATSLSGKTVSGFYFWAGWNPALGLGLGALALSIAATALLVRRRSKTVEKSFFEEVYDTLVRALLLIAKGVSRLLEKGTLNTHLAIMLAAIGIVAAISLRVTEWPNLTANLSDQYNIFLALAPALAISTIVAARAQTPLTILVSLGIVGLLISFIYLWFSAPDLALTQLLAETLILFLMAGVLFKARHKARKVTGKIWRATFAASAGLLVTILILKSMALEWDHPVSDFYLAESKPSAFGANVVNVILVDFRALDTLGEIVVLAIAALGANAALGAARSRAPLPGLTASSWMSAGLPLVIALLVPTALWFFWRGHNAPGGGFIAALLVAASIGLGLLGNSPALTPRRMRNLSRALLIGGLAIALLSALLPLSQGLPFFTGLWFHSGDFHLGTPVLFDLGVFLTVIGFTMNYLRHFHISRS</sequence>
<evidence type="ECO:0000256" key="5">
    <source>
        <dbReference type="ARBA" id="ARBA00022989"/>
    </source>
</evidence>
<feature type="transmembrane region" description="Helical" evidence="8">
    <location>
        <begin position="290"/>
        <end position="309"/>
    </location>
</feature>
<feature type="domain" description="NADH:quinone oxidoreductase/Mrp antiporter transmembrane" evidence="9">
    <location>
        <begin position="121"/>
        <end position="403"/>
    </location>
</feature>
<feature type="transmembrane region" description="Helical" evidence="8">
    <location>
        <begin position="103"/>
        <end position="120"/>
    </location>
</feature>
<gene>
    <name evidence="13" type="ORF">GCM10007100_31970</name>
</gene>
<feature type="transmembrane region" description="Helical" evidence="8">
    <location>
        <begin position="580"/>
        <end position="598"/>
    </location>
</feature>
<feature type="transmembrane region" description="Helical" evidence="8">
    <location>
        <begin position="235"/>
        <end position="256"/>
    </location>
</feature>
<dbReference type="AlphaFoldDB" id="A0A918TT01"/>
<keyword evidence="3" id="KW-1003">Cell membrane</keyword>
<feature type="domain" description="MrpA C-terminal/MbhE" evidence="12">
    <location>
        <begin position="668"/>
        <end position="740"/>
    </location>
</feature>
<protein>
    <submittedName>
        <fullName evidence="13">NADH dehydrogenase</fullName>
    </submittedName>
</protein>
<feature type="transmembrane region" description="Helical" evidence="8">
    <location>
        <begin position="395"/>
        <end position="422"/>
    </location>
</feature>
<dbReference type="Pfam" id="PF20501">
    <property type="entry name" value="MbhE"/>
    <property type="match status" value="1"/>
</dbReference>
<feature type="transmembrane region" description="Helical" evidence="8">
    <location>
        <begin position="784"/>
        <end position="804"/>
    </location>
</feature>
<feature type="transmembrane region" description="Helical" evidence="8">
    <location>
        <begin position="6"/>
        <end position="22"/>
    </location>
</feature>
<feature type="transmembrane region" description="Helical" evidence="8">
    <location>
        <begin position="355"/>
        <end position="375"/>
    </location>
</feature>
<evidence type="ECO:0000256" key="2">
    <source>
        <dbReference type="ARBA" id="ARBA00022448"/>
    </source>
</evidence>
<evidence type="ECO:0000256" key="1">
    <source>
        <dbReference type="ARBA" id="ARBA00004651"/>
    </source>
</evidence>
<dbReference type="Pfam" id="PF00361">
    <property type="entry name" value="Proton_antipo_M"/>
    <property type="match status" value="1"/>
</dbReference>
<feature type="transmembrane region" description="Helical" evidence="8">
    <location>
        <begin position="262"/>
        <end position="283"/>
    </location>
</feature>
<feature type="transmembrane region" description="Helical" evidence="8">
    <location>
        <begin position="479"/>
        <end position="507"/>
    </location>
</feature>
<dbReference type="Pfam" id="PF04039">
    <property type="entry name" value="MnhB"/>
    <property type="match status" value="1"/>
</dbReference>
<feature type="transmembrane region" description="Helical" evidence="8">
    <location>
        <begin position="726"/>
        <end position="743"/>
    </location>
</feature>
<feature type="transmembrane region" description="Helical" evidence="8">
    <location>
        <begin position="755"/>
        <end position="778"/>
    </location>
</feature>
<keyword evidence="5 8" id="KW-1133">Transmembrane helix</keyword>
<dbReference type="Proteomes" id="UP000644507">
    <property type="component" value="Unassembled WGS sequence"/>
</dbReference>
<evidence type="ECO:0000259" key="10">
    <source>
        <dbReference type="Pfam" id="PF04039"/>
    </source>
</evidence>
<feature type="transmembrane region" description="Helical" evidence="8">
    <location>
        <begin position="631"/>
        <end position="650"/>
    </location>
</feature>
<evidence type="ECO:0000256" key="4">
    <source>
        <dbReference type="ARBA" id="ARBA00022692"/>
    </source>
</evidence>
<evidence type="ECO:0000259" key="9">
    <source>
        <dbReference type="Pfam" id="PF00361"/>
    </source>
</evidence>
<feature type="transmembrane region" description="Helical" evidence="8">
    <location>
        <begin position="72"/>
        <end position="91"/>
    </location>
</feature>
<feature type="transmembrane region" description="Helical" evidence="8">
    <location>
        <begin position="315"/>
        <end position="334"/>
    </location>
</feature>
<keyword evidence="14" id="KW-1185">Reference proteome</keyword>
<dbReference type="InterPro" id="IPR046806">
    <property type="entry name" value="MrpA_C/MbhE"/>
</dbReference>
<feature type="transmembrane region" description="Helical" evidence="8">
    <location>
        <begin position="29"/>
        <end position="52"/>
    </location>
</feature>
<evidence type="ECO:0000256" key="8">
    <source>
        <dbReference type="SAM" id="Phobius"/>
    </source>
</evidence>
<evidence type="ECO:0000313" key="14">
    <source>
        <dbReference type="Proteomes" id="UP000644507"/>
    </source>
</evidence>
<feature type="transmembrane region" description="Helical" evidence="8">
    <location>
        <begin position="549"/>
        <end position="568"/>
    </location>
</feature>
<dbReference type="Pfam" id="PF13244">
    <property type="entry name" value="MbhD"/>
    <property type="match status" value="1"/>
</dbReference>
<feature type="transmembrane region" description="Helical" evidence="8">
    <location>
        <begin position="856"/>
        <end position="878"/>
    </location>
</feature>
<proteinExistence type="predicted"/>
<organism evidence="13 14">
    <name type="scientific">Roseibacillus persicicus</name>
    <dbReference type="NCBI Taxonomy" id="454148"/>
    <lineage>
        <taxon>Bacteria</taxon>
        <taxon>Pseudomonadati</taxon>
        <taxon>Verrucomicrobiota</taxon>
        <taxon>Verrucomicrobiia</taxon>
        <taxon>Verrucomicrobiales</taxon>
        <taxon>Verrucomicrobiaceae</taxon>
        <taxon>Roseibacillus</taxon>
    </lineage>
</organism>
<reference evidence="13" key="1">
    <citation type="journal article" date="2014" name="Int. J. Syst. Evol. Microbiol.">
        <title>Complete genome sequence of Corynebacterium casei LMG S-19264T (=DSM 44701T), isolated from a smear-ripened cheese.</title>
        <authorList>
            <consortium name="US DOE Joint Genome Institute (JGI-PGF)"/>
            <person name="Walter F."/>
            <person name="Albersmeier A."/>
            <person name="Kalinowski J."/>
            <person name="Ruckert C."/>
        </authorList>
    </citation>
    <scope>NUCLEOTIDE SEQUENCE</scope>
    <source>
        <strain evidence="13">KCTC 12988</strain>
    </source>
</reference>
<dbReference type="GO" id="GO:0005886">
    <property type="term" value="C:plasma membrane"/>
    <property type="evidence" value="ECO:0007669"/>
    <property type="project" value="UniProtKB-SubCell"/>
</dbReference>
<keyword evidence="2" id="KW-0813">Transport</keyword>
<dbReference type="PRINTS" id="PR01434">
    <property type="entry name" value="NADHDHGNASE5"/>
</dbReference>
<keyword evidence="6 8" id="KW-0472">Membrane</keyword>
<evidence type="ECO:0000256" key="3">
    <source>
        <dbReference type="ARBA" id="ARBA00022475"/>
    </source>
</evidence>
<dbReference type="RefSeq" id="WP_189572117.1">
    <property type="nucleotide sequence ID" value="NZ_BMXI01000015.1"/>
</dbReference>
<dbReference type="PANTHER" id="PTHR43373:SF1">
    <property type="entry name" value="NA(+)_H(+) ANTIPORTER SUBUNIT A"/>
    <property type="match status" value="1"/>
</dbReference>
<evidence type="ECO:0000256" key="7">
    <source>
        <dbReference type="RuleBase" id="RU000320"/>
    </source>
</evidence>
<feature type="transmembrane region" description="Helical" evidence="8">
    <location>
        <begin position="126"/>
        <end position="144"/>
    </location>
</feature>
<name>A0A918TT01_9BACT</name>